<dbReference type="NCBIfam" id="TIGR03464">
    <property type="entry name" value="HpnC"/>
    <property type="match status" value="1"/>
</dbReference>
<dbReference type="InterPro" id="IPR002060">
    <property type="entry name" value="Squ/phyt_synthse"/>
</dbReference>
<dbReference type="EC" id="2.5.1.21" evidence="1"/>
<dbReference type="SFLD" id="SFLDG01018">
    <property type="entry name" value="Squalene/Phytoene_Synthase_Lik"/>
    <property type="match status" value="1"/>
</dbReference>
<dbReference type="InterPro" id="IPR008949">
    <property type="entry name" value="Isoprenoid_synthase_dom_sf"/>
</dbReference>
<dbReference type="GO" id="GO:0004311">
    <property type="term" value="F:geranylgeranyl diphosphate synthase activity"/>
    <property type="evidence" value="ECO:0007669"/>
    <property type="project" value="InterPro"/>
</dbReference>
<accession>A0A9E9LV56</accession>
<dbReference type="KEGG" id="ovb:NB640_11005"/>
<keyword evidence="2" id="KW-1185">Reference proteome</keyword>
<evidence type="ECO:0000313" key="1">
    <source>
        <dbReference type="EMBL" id="WAW09741.1"/>
    </source>
</evidence>
<dbReference type="GO" id="GO:0051996">
    <property type="term" value="F:squalene synthase [NAD(P)H] activity"/>
    <property type="evidence" value="ECO:0007669"/>
    <property type="project" value="UniProtKB-EC"/>
</dbReference>
<dbReference type="SFLD" id="SFLDG01212">
    <property type="entry name" value="Phytoene_synthase_like"/>
    <property type="match status" value="1"/>
</dbReference>
<name>A0A9E9LV56_9BURK</name>
<dbReference type="Gene3D" id="1.10.600.10">
    <property type="entry name" value="Farnesyl Diphosphate Synthase"/>
    <property type="match status" value="1"/>
</dbReference>
<dbReference type="InterPro" id="IPR033904">
    <property type="entry name" value="Trans_IPPS_HH"/>
</dbReference>
<dbReference type="CDD" id="cd00683">
    <property type="entry name" value="Trans_IPPS_HH"/>
    <property type="match status" value="1"/>
</dbReference>
<dbReference type="Pfam" id="PF00494">
    <property type="entry name" value="SQS_PSY"/>
    <property type="match status" value="1"/>
</dbReference>
<proteinExistence type="predicted"/>
<dbReference type="SFLD" id="SFLDS00005">
    <property type="entry name" value="Isoprenoid_Synthase_Type_I"/>
    <property type="match status" value="1"/>
</dbReference>
<dbReference type="SUPFAM" id="SSF48576">
    <property type="entry name" value="Terpenoid synthases"/>
    <property type="match status" value="1"/>
</dbReference>
<evidence type="ECO:0000313" key="2">
    <source>
        <dbReference type="Proteomes" id="UP001156215"/>
    </source>
</evidence>
<dbReference type="AlphaFoldDB" id="A0A9E9LV56"/>
<gene>
    <name evidence="1" type="primary">hpnC</name>
    <name evidence="1" type="ORF">NB640_11005</name>
</gene>
<reference evidence="1" key="1">
    <citation type="journal article" date="2022" name="Front. Microbiol.">
        <title>New perspectives on an old grouping: The genomic and phenotypic variability of Oxalobacter formigenes and the implications for calcium oxalate stone prevention.</title>
        <authorList>
            <person name="Chmiel J.A."/>
            <person name="Carr C."/>
            <person name="Stuivenberg G.A."/>
            <person name="Venema R."/>
            <person name="Chanyi R.M."/>
            <person name="Al K.F."/>
            <person name="Giguere D."/>
            <person name="Say H."/>
            <person name="Akouris P.P."/>
            <person name="Dominguez Romero S.A."/>
            <person name="Kwong A."/>
            <person name="Tai V."/>
            <person name="Koval S.F."/>
            <person name="Razvi H."/>
            <person name="Bjazevic J."/>
            <person name="Burton J.P."/>
        </authorList>
    </citation>
    <scope>NUCLEOTIDE SEQUENCE</scope>
    <source>
        <strain evidence="1">WoOx3</strain>
    </source>
</reference>
<dbReference type="InterPro" id="IPR044843">
    <property type="entry name" value="Trans_IPPS_bact-type"/>
</dbReference>
<dbReference type="Proteomes" id="UP001156215">
    <property type="component" value="Chromosome"/>
</dbReference>
<dbReference type="PANTHER" id="PTHR31480">
    <property type="entry name" value="BIFUNCTIONAL LYCOPENE CYCLASE/PHYTOENE SYNTHASE"/>
    <property type="match status" value="1"/>
</dbReference>
<dbReference type="RefSeq" id="WP_269308745.1">
    <property type="nucleotide sequence ID" value="NZ_CP098242.1"/>
</dbReference>
<keyword evidence="1" id="KW-0808">Transferase</keyword>
<protein>
    <submittedName>
        <fullName evidence="1">Squalene synthase HpnC</fullName>
        <ecNumber evidence="1">2.5.1.21</ecNumber>
    </submittedName>
</protein>
<dbReference type="GO" id="GO:0016114">
    <property type="term" value="P:terpenoid biosynthetic process"/>
    <property type="evidence" value="ECO:0007669"/>
    <property type="project" value="UniProtKB-ARBA"/>
</dbReference>
<dbReference type="EMBL" id="CP098242">
    <property type="protein sequence ID" value="WAW09741.1"/>
    <property type="molecule type" value="Genomic_DNA"/>
</dbReference>
<organism evidence="1 2">
    <name type="scientific">Oxalobacter vibrioformis</name>
    <dbReference type="NCBI Taxonomy" id="933080"/>
    <lineage>
        <taxon>Bacteria</taxon>
        <taxon>Pseudomonadati</taxon>
        <taxon>Pseudomonadota</taxon>
        <taxon>Betaproteobacteria</taxon>
        <taxon>Burkholderiales</taxon>
        <taxon>Oxalobacteraceae</taxon>
        <taxon>Oxalobacter</taxon>
    </lineage>
</organism>
<sequence>MAVDHYENFPVASVLLPARLRYPVEVIYAFARSADDIADEGDATPEERQAGLDDYLKELDAIEQNLPSKNALFIRLKDVIKQYSLPLQPFRDLISAFKQDTHTLQYHTYHSLLDYCQRSANPVGLLMLHLYGAATEENIRMSDAICTALQLINFWQDVAVDWQKKRIYIPQEDLARFGITEEIIASATVSDAWCSLMQFEIRRTRKLMLSGAALPKRIPGRIGLELRFIVNGGLRILDRIESAGFDIFSKRPTLKRRDWLSIFWRSLIYPY</sequence>
<dbReference type="InterPro" id="IPR017827">
    <property type="entry name" value="HSQ_synthase_HpnC"/>
</dbReference>